<dbReference type="Proteomes" id="UP000016931">
    <property type="component" value="Unassembled WGS sequence"/>
</dbReference>
<protein>
    <submittedName>
        <fullName evidence="9">FAD/NAD(P)-binding domain-containing protein</fullName>
    </submittedName>
</protein>
<name>M3D1Y6_SPHMS</name>
<evidence type="ECO:0000313" key="9">
    <source>
        <dbReference type="EMBL" id="EMF11132.1"/>
    </source>
</evidence>
<dbReference type="OrthoDB" id="66881at2759"/>
<keyword evidence="3" id="KW-0285">Flavoprotein</keyword>
<feature type="compositionally biased region" description="Low complexity" evidence="7">
    <location>
        <begin position="532"/>
        <end position="554"/>
    </location>
</feature>
<dbReference type="OMA" id="PWYPTWC"/>
<evidence type="ECO:0000259" key="8">
    <source>
        <dbReference type="Pfam" id="PF07992"/>
    </source>
</evidence>
<comment type="similarity">
    <text evidence="2">Belongs to the FAD-binding monooxygenase family.</text>
</comment>
<evidence type="ECO:0000256" key="4">
    <source>
        <dbReference type="ARBA" id="ARBA00022827"/>
    </source>
</evidence>
<dbReference type="eggNOG" id="KOG1399">
    <property type="taxonomic scope" value="Eukaryota"/>
</dbReference>
<evidence type="ECO:0000256" key="2">
    <source>
        <dbReference type="ARBA" id="ARBA00010139"/>
    </source>
</evidence>
<dbReference type="PRINTS" id="PR00411">
    <property type="entry name" value="PNDRDTASEI"/>
</dbReference>
<keyword evidence="6" id="KW-0560">Oxidoreductase</keyword>
<keyword evidence="10" id="KW-1185">Reference proteome</keyword>
<dbReference type="Gene3D" id="3.50.50.60">
    <property type="entry name" value="FAD/NAD(P)-binding domain"/>
    <property type="match status" value="2"/>
</dbReference>
<sequence>MTISTNQERYHAERDKRLHAKDPWIPAGTKINYAPVNVAEEDGGGGGGGNHHVKLAIFGAGIGGICAAVRAILEGAVQSVDELVVVDPAGGFGGTWYHNRYPGLMCDVESYIYIPFLEETGYMPKRKYSSGEEIRHALELVAEKFGLQHRAMFQTRGKSLSWDETSSHWVCEVSAQPKGGEEKSVTFTADYVVIASGGLKAPKIPDLPGLAEFKGKMIHTGRWNYDVTGGSPAHPVLSGLEGKRVALVGTGATAIQVVPATARYAKELYVFQRTASAVDERGNRDTDPEEWEKKIAAKKGWQAERSRNFQQFTEGVENLPQVNMVDDGMSKMPTLSGAWGGPTAVKPEEVKEWLDSMNQMDDTRSDRVRQRVLDVVEDQDTALKLQAWYPGWCKRPTYHDDYLVAFNQPNVYLVDTAGKGVQALTPNGIQHDGKEYPIDIIIWASGYGNPLSDSVAGKADITVLGKAQENMETRFQASQLLTLHGTIAQHFPNLFFPGLAQAGVGVNQTQRLDAQATHIAYMIREAERRKLTSSSSSSSTTTSTTAKHNPTTTTTATIIEPTSTACNNWADRVAGHAHKLSTMAGCTPSYFNAEGEADRQSPQEQAETARAKAIWGQGYLDYEEVLREWRGRGALEGLEVS</sequence>
<dbReference type="Pfam" id="PF07992">
    <property type="entry name" value="Pyr_redox_2"/>
    <property type="match status" value="1"/>
</dbReference>
<dbReference type="AlphaFoldDB" id="M3D1Y6"/>
<dbReference type="PANTHER" id="PTHR43098:SF2">
    <property type="entry name" value="FAD-BINDING MONOOXYGENASE AUSB-RELATED"/>
    <property type="match status" value="1"/>
</dbReference>
<dbReference type="GeneID" id="27905266"/>
<gene>
    <name evidence="9" type="ORF">SEPMUDRAFT_164700</name>
</gene>
<dbReference type="SUPFAM" id="SSF51905">
    <property type="entry name" value="FAD/NAD(P)-binding domain"/>
    <property type="match status" value="2"/>
</dbReference>
<dbReference type="InterPro" id="IPR050775">
    <property type="entry name" value="FAD-binding_Monooxygenases"/>
</dbReference>
<dbReference type="EMBL" id="KB456266">
    <property type="protein sequence ID" value="EMF11132.1"/>
    <property type="molecule type" value="Genomic_DNA"/>
</dbReference>
<dbReference type="InterPro" id="IPR036188">
    <property type="entry name" value="FAD/NAD-bd_sf"/>
</dbReference>
<dbReference type="GO" id="GO:0016491">
    <property type="term" value="F:oxidoreductase activity"/>
    <property type="evidence" value="ECO:0007669"/>
    <property type="project" value="UniProtKB-KW"/>
</dbReference>
<keyword evidence="4" id="KW-0274">FAD</keyword>
<evidence type="ECO:0000256" key="6">
    <source>
        <dbReference type="ARBA" id="ARBA00023002"/>
    </source>
</evidence>
<dbReference type="PANTHER" id="PTHR43098">
    <property type="entry name" value="L-ORNITHINE N(5)-MONOOXYGENASE-RELATED"/>
    <property type="match status" value="1"/>
</dbReference>
<evidence type="ECO:0000313" key="10">
    <source>
        <dbReference type="Proteomes" id="UP000016931"/>
    </source>
</evidence>
<organism evidence="9 10">
    <name type="scientific">Sphaerulina musiva (strain SO2202)</name>
    <name type="common">Poplar stem canker fungus</name>
    <name type="synonym">Septoria musiva</name>
    <dbReference type="NCBI Taxonomy" id="692275"/>
    <lineage>
        <taxon>Eukaryota</taxon>
        <taxon>Fungi</taxon>
        <taxon>Dikarya</taxon>
        <taxon>Ascomycota</taxon>
        <taxon>Pezizomycotina</taxon>
        <taxon>Dothideomycetes</taxon>
        <taxon>Dothideomycetidae</taxon>
        <taxon>Mycosphaerellales</taxon>
        <taxon>Mycosphaerellaceae</taxon>
        <taxon>Sphaerulina</taxon>
    </lineage>
</organism>
<reference evidence="9 10" key="1">
    <citation type="journal article" date="2012" name="PLoS Pathog.">
        <title>Diverse lifestyles and strategies of plant pathogenesis encoded in the genomes of eighteen Dothideomycetes fungi.</title>
        <authorList>
            <person name="Ohm R.A."/>
            <person name="Feau N."/>
            <person name="Henrissat B."/>
            <person name="Schoch C.L."/>
            <person name="Horwitz B.A."/>
            <person name="Barry K.W."/>
            <person name="Condon B.J."/>
            <person name="Copeland A.C."/>
            <person name="Dhillon B."/>
            <person name="Glaser F."/>
            <person name="Hesse C.N."/>
            <person name="Kosti I."/>
            <person name="LaButti K."/>
            <person name="Lindquist E.A."/>
            <person name="Lucas S."/>
            <person name="Salamov A.A."/>
            <person name="Bradshaw R.E."/>
            <person name="Ciuffetti L."/>
            <person name="Hamelin R.C."/>
            <person name="Kema G.H.J."/>
            <person name="Lawrence C."/>
            <person name="Scott J.A."/>
            <person name="Spatafora J.W."/>
            <person name="Turgeon B.G."/>
            <person name="de Wit P.J.G.M."/>
            <person name="Zhong S."/>
            <person name="Goodwin S.B."/>
            <person name="Grigoriev I.V."/>
        </authorList>
    </citation>
    <scope>NUCLEOTIDE SEQUENCE [LARGE SCALE GENOMIC DNA]</scope>
    <source>
        <strain evidence="9 10">SO2202</strain>
    </source>
</reference>
<comment type="cofactor">
    <cofactor evidence="1">
        <name>FAD</name>
        <dbReference type="ChEBI" id="CHEBI:57692"/>
    </cofactor>
</comment>
<keyword evidence="5" id="KW-0521">NADP</keyword>
<feature type="region of interest" description="Disordered" evidence="7">
    <location>
        <begin position="530"/>
        <end position="554"/>
    </location>
</feature>
<evidence type="ECO:0000256" key="5">
    <source>
        <dbReference type="ARBA" id="ARBA00022857"/>
    </source>
</evidence>
<accession>M3D1Y6</accession>
<evidence type="ECO:0000256" key="7">
    <source>
        <dbReference type="SAM" id="MobiDB-lite"/>
    </source>
</evidence>
<dbReference type="RefSeq" id="XP_016759253.1">
    <property type="nucleotide sequence ID" value="XM_016908129.1"/>
</dbReference>
<evidence type="ECO:0000256" key="1">
    <source>
        <dbReference type="ARBA" id="ARBA00001974"/>
    </source>
</evidence>
<proteinExistence type="inferred from homology"/>
<evidence type="ECO:0000256" key="3">
    <source>
        <dbReference type="ARBA" id="ARBA00022630"/>
    </source>
</evidence>
<dbReference type="HOGENOM" id="CLU_006937_8_2_1"/>
<dbReference type="InterPro" id="IPR023753">
    <property type="entry name" value="FAD/NAD-binding_dom"/>
</dbReference>
<feature type="domain" description="FAD/NAD(P)-binding" evidence="8">
    <location>
        <begin position="54"/>
        <end position="278"/>
    </location>
</feature>